<accession>A0A1F7VCH1</accession>
<dbReference type="PANTHER" id="PTHR46638">
    <property type="entry name" value="CORRINOID ADENOSYLTRANSFERASE"/>
    <property type="match status" value="1"/>
</dbReference>
<reference evidence="1 2" key="1">
    <citation type="journal article" date="2016" name="Nat. Commun.">
        <title>Thousands of microbial genomes shed light on interconnected biogeochemical processes in an aquifer system.</title>
        <authorList>
            <person name="Anantharaman K."/>
            <person name="Brown C.T."/>
            <person name="Hug L.A."/>
            <person name="Sharon I."/>
            <person name="Castelle C.J."/>
            <person name="Probst A.J."/>
            <person name="Thomas B.C."/>
            <person name="Singh A."/>
            <person name="Wilkins M.J."/>
            <person name="Karaoz U."/>
            <person name="Brodie E.L."/>
            <person name="Williams K.H."/>
            <person name="Hubbard S.S."/>
            <person name="Banfield J.F."/>
        </authorList>
    </citation>
    <scope>NUCLEOTIDE SEQUENCE [LARGE SCALE GENOMIC DNA]</scope>
</reference>
<dbReference type="Proteomes" id="UP000178264">
    <property type="component" value="Unassembled WGS sequence"/>
</dbReference>
<sequence length="203" mass="22643">MKKNEPQGLVMVYYGDGKGKTTAALGLAMRALGRGLNVAVLQFIKGEPGVGKGITWATGERIFAAAFAKFKVQSSKFKREAKLGNFIIKVLGEGFVKIQGDRRPFEEHREAAVKGLRYAEELLREGEFQVVILDEALRAVEEKLFTAKDLMKVLRSRKKSVHVALTGHHVSKEILKTADLVTEMRKVKHPYDRGIFAKIGLDF</sequence>
<dbReference type="Gene3D" id="3.40.50.300">
    <property type="entry name" value="P-loop containing nucleotide triphosphate hydrolases"/>
    <property type="match status" value="1"/>
</dbReference>
<dbReference type="GO" id="GO:0008817">
    <property type="term" value="F:corrinoid adenosyltransferase activity"/>
    <property type="evidence" value="ECO:0007669"/>
    <property type="project" value="InterPro"/>
</dbReference>
<proteinExistence type="predicted"/>
<dbReference type="AlphaFoldDB" id="A0A1F7VCH1"/>
<dbReference type="InterPro" id="IPR003724">
    <property type="entry name" value="CblAdoTrfase_CobA"/>
</dbReference>
<evidence type="ECO:0008006" key="3">
    <source>
        <dbReference type="Google" id="ProtNLM"/>
    </source>
</evidence>
<gene>
    <name evidence="1" type="ORF">A3I42_01775</name>
</gene>
<dbReference type="PANTHER" id="PTHR46638:SF1">
    <property type="entry name" value="CORRINOID ADENOSYLTRANSFERASE"/>
    <property type="match status" value="1"/>
</dbReference>
<name>A0A1F7VCH1_9BACT</name>
<dbReference type="GO" id="GO:0009236">
    <property type="term" value="P:cobalamin biosynthetic process"/>
    <property type="evidence" value="ECO:0007669"/>
    <property type="project" value="InterPro"/>
</dbReference>
<protein>
    <recommendedName>
        <fullName evidence="3">Cob(I)yrinic acid a,c-diamide adenosyltransferase</fullName>
    </recommendedName>
</protein>
<dbReference type="GO" id="GO:0005524">
    <property type="term" value="F:ATP binding"/>
    <property type="evidence" value="ECO:0007669"/>
    <property type="project" value="InterPro"/>
</dbReference>
<comment type="caution">
    <text evidence="1">The sequence shown here is derived from an EMBL/GenBank/DDBJ whole genome shotgun (WGS) entry which is preliminary data.</text>
</comment>
<dbReference type="Pfam" id="PF02572">
    <property type="entry name" value="CobA_CobO_BtuR"/>
    <property type="match status" value="1"/>
</dbReference>
<organism evidence="1 2">
    <name type="scientific">Candidatus Uhrbacteria bacterium RIFCSPLOWO2_02_FULL_49_11</name>
    <dbReference type="NCBI Taxonomy" id="1802409"/>
    <lineage>
        <taxon>Bacteria</taxon>
        <taxon>Candidatus Uhriibacteriota</taxon>
    </lineage>
</organism>
<dbReference type="EMBL" id="MGER01000063">
    <property type="protein sequence ID" value="OGL87707.1"/>
    <property type="molecule type" value="Genomic_DNA"/>
</dbReference>
<dbReference type="SUPFAM" id="SSF52540">
    <property type="entry name" value="P-loop containing nucleoside triphosphate hydrolases"/>
    <property type="match status" value="1"/>
</dbReference>
<evidence type="ECO:0000313" key="1">
    <source>
        <dbReference type="EMBL" id="OGL87707.1"/>
    </source>
</evidence>
<dbReference type="PIRSF" id="PIRSF015617">
    <property type="entry name" value="Adensltrnsf_CobA"/>
    <property type="match status" value="1"/>
</dbReference>
<dbReference type="InterPro" id="IPR027417">
    <property type="entry name" value="P-loop_NTPase"/>
</dbReference>
<evidence type="ECO:0000313" key="2">
    <source>
        <dbReference type="Proteomes" id="UP000178264"/>
    </source>
</evidence>